<keyword evidence="2" id="KW-1185">Reference proteome</keyword>
<gene>
    <name evidence="1" type="ORF">MFLO_09692</name>
</gene>
<reference evidence="1 2" key="1">
    <citation type="journal article" date="2014" name="Int. J. Syst. Evol. Microbiol.">
        <title>Listeria floridensis sp. nov., Listeria aquatica sp. nov., Listeria cornellensis sp. nov., Listeria riparia sp. nov. and Listeria grandensis sp. nov., from agricultural and natural environments.</title>
        <authorList>
            <person name="den Bakker H.C."/>
            <person name="Warchocki S."/>
            <person name="Wright E.M."/>
            <person name="Allred A.F."/>
            <person name="Ahlstrom C."/>
            <person name="Manuel C.S."/>
            <person name="Stasiewicz M.J."/>
            <person name="Burrell A."/>
            <person name="Roof S."/>
            <person name="Strawn L."/>
            <person name="Fortes E.D."/>
            <person name="Nightingale K.K."/>
            <person name="Kephart D."/>
            <person name="Wiedmann M."/>
        </authorList>
    </citation>
    <scope>NUCLEOTIDE SEQUENCE [LARGE SCALE GENOMIC DNA]</scope>
    <source>
        <strain evidence="1 2">FSL S10-1187</strain>
    </source>
</reference>
<protein>
    <submittedName>
        <fullName evidence="1">Uncharacterized protein</fullName>
    </submittedName>
</protein>
<comment type="caution">
    <text evidence="1">The sequence shown here is derived from an EMBL/GenBank/DDBJ whole genome shotgun (WGS) entry which is preliminary data.</text>
</comment>
<sequence length="74" mass="8519">MYVGVHQTGRKVELSWDGYCFSYQTDFEEGGAKNLALAKLMAQAHSFSKEELKEIDHKEGWTWRIVPPSEQKIS</sequence>
<dbReference type="EMBL" id="AODF01000020">
    <property type="protein sequence ID" value="EUJ30958.1"/>
    <property type="molecule type" value="Genomic_DNA"/>
</dbReference>
<dbReference type="Proteomes" id="UP000019249">
    <property type="component" value="Unassembled WGS sequence"/>
</dbReference>
<proteinExistence type="predicted"/>
<organism evidence="1 2">
    <name type="scientific">Listeria floridensis FSL S10-1187</name>
    <dbReference type="NCBI Taxonomy" id="1265817"/>
    <lineage>
        <taxon>Bacteria</taxon>
        <taxon>Bacillati</taxon>
        <taxon>Bacillota</taxon>
        <taxon>Bacilli</taxon>
        <taxon>Bacillales</taxon>
        <taxon>Listeriaceae</taxon>
        <taxon>Listeria</taxon>
    </lineage>
</organism>
<evidence type="ECO:0000313" key="2">
    <source>
        <dbReference type="Proteomes" id="UP000019249"/>
    </source>
</evidence>
<name>A0ABP3AY94_9LIST</name>
<evidence type="ECO:0000313" key="1">
    <source>
        <dbReference type="EMBL" id="EUJ30958.1"/>
    </source>
</evidence>
<accession>A0ABP3AY94</accession>